<dbReference type="HOGENOM" id="CLU_2119206_0_0_11"/>
<dbReference type="AlphaFoldDB" id="C1ASC5"/>
<protein>
    <submittedName>
        <fullName evidence="1">Uncharacterized protein</fullName>
    </submittedName>
</protein>
<reference evidence="1 2" key="1">
    <citation type="submission" date="2009-03" db="EMBL/GenBank/DDBJ databases">
        <title>Comparison of the complete genome sequences of Rhodococcus erythropolis PR4 and Rhodococcus opacus B4.</title>
        <authorList>
            <person name="Takarada H."/>
            <person name="Sekine M."/>
            <person name="Hosoyama A."/>
            <person name="Yamada R."/>
            <person name="Fujisawa T."/>
            <person name="Omata S."/>
            <person name="Shimizu A."/>
            <person name="Tsukatani N."/>
            <person name="Tanikawa S."/>
            <person name="Fujita N."/>
            <person name="Harayama S."/>
        </authorList>
    </citation>
    <scope>NUCLEOTIDE SEQUENCE [LARGE SCALE GENOMIC DNA]</scope>
    <source>
        <strain evidence="1 2">B4</strain>
    </source>
</reference>
<evidence type="ECO:0000313" key="1">
    <source>
        <dbReference type="EMBL" id="BAH48374.1"/>
    </source>
</evidence>
<accession>C1ASC5</accession>
<dbReference type="EMBL" id="AP011115">
    <property type="protein sequence ID" value="BAH48374.1"/>
    <property type="molecule type" value="Genomic_DNA"/>
</dbReference>
<dbReference type="Proteomes" id="UP000002212">
    <property type="component" value="Chromosome"/>
</dbReference>
<organism evidence="1 2">
    <name type="scientific">Rhodococcus opacus (strain B4)</name>
    <dbReference type="NCBI Taxonomy" id="632772"/>
    <lineage>
        <taxon>Bacteria</taxon>
        <taxon>Bacillati</taxon>
        <taxon>Actinomycetota</taxon>
        <taxon>Actinomycetes</taxon>
        <taxon>Mycobacteriales</taxon>
        <taxon>Nocardiaceae</taxon>
        <taxon>Rhodococcus</taxon>
    </lineage>
</organism>
<proteinExistence type="predicted"/>
<gene>
    <name evidence="1" type="ordered locus">ROP_01270</name>
</gene>
<dbReference type="OrthoDB" id="4578424at2"/>
<dbReference type="KEGG" id="rop:ROP_01270"/>
<dbReference type="PATRIC" id="fig|632772.20.peg.155"/>
<name>C1ASC5_RHOOB</name>
<evidence type="ECO:0000313" key="2">
    <source>
        <dbReference type="Proteomes" id="UP000002212"/>
    </source>
</evidence>
<sequence length="114" mass="12841">MVARTAGFVKQVISSTLYRPDGTVETTRDPAVWTLAHRGYSGSARLDVWAYRTKDDALRAGARLAMDCGMDEDARCRELFDAGRWTAVMERYEELSPDGHLLRVQAAFLQLDDE</sequence>